<evidence type="ECO:0000256" key="1">
    <source>
        <dbReference type="ARBA" id="ARBA00004167"/>
    </source>
</evidence>
<dbReference type="Gene3D" id="3.30.1150.10">
    <property type="match status" value="1"/>
</dbReference>
<dbReference type="RefSeq" id="WP_104656767.1">
    <property type="nucleotide sequence ID" value="NZ_JABBZM010000022.1"/>
</dbReference>
<keyword evidence="2" id="KW-0812">Transmembrane</keyword>
<organism evidence="7 8">
    <name type="scientific">Ralstonia insidiosa</name>
    <dbReference type="NCBI Taxonomy" id="190721"/>
    <lineage>
        <taxon>Bacteria</taxon>
        <taxon>Pseudomonadati</taxon>
        <taxon>Pseudomonadota</taxon>
        <taxon>Betaproteobacteria</taxon>
        <taxon>Burkholderiales</taxon>
        <taxon>Burkholderiaceae</taxon>
        <taxon>Ralstonia</taxon>
    </lineage>
</organism>
<keyword evidence="4" id="KW-0472">Membrane</keyword>
<feature type="chain" id="PRO_5032917642" evidence="6">
    <location>
        <begin position="25"/>
        <end position="169"/>
    </location>
</feature>
<feature type="region of interest" description="Disordered" evidence="5">
    <location>
        <begin position="148"/>
        <end position="169"/>
    </location>
</feature>
<keyword evidence="3" id="KW-1133">Transmembrane helix</keyword>
<dbReference type="PROSITE" id="PS51257">
    <property type="entry name" value="PROKAR_LIPOPROTEIN"/>
    <property type="match status" value="1"/>
</dbReference>
<dbReference type="EMBL" id="JABBZM010000022">
    <property type="protein sequence ID" value="NMV40449.1"/>
    <property type="molecule type" value="Genomic_DNA"/>
</dbReference>
<evidence type="ECO:0000256" key="4">
    <source>
        <dbReference type="ARBA" id="ARBA00023136"/>
    </source>
</evidence>
<name>A0A848P4J2_9RALS</name>
<proteinExistence type="predicted"/>
<evidence type="ECO:0000256" key="3">
    <source>
        <dbReference type="ARBA" id="ARBA00022989"/>
    </source>
</evidence>
<dbReference type="NCBIfam" id="TIGR01352">
    <property type="entry name" value="tonB_Cterm"/>
    <property type="match status" value="1"/>
</dbReference>
<evidence type="ECO:0000313" key="7">
    <source>
        <dbReference type="EMBL" id="NMV40449.1"/>
    </source>
</evidence>
<evidence type="ECO:0000313" key="8">
    <source>
        <dbReference type="Proteomes" id="UP000575469"/>
    </source>
</evidence>
<evidence type="ECO:0000256" key="2">
    <source>
        <dbReference type="ARBA" id="ARBA00022692"/>
    </source>
</evidence>
<dbReference type="Pfam" id="PF13103">
    <property type="entry name" value="TonB_2"/>
    <property type="match status" value="1"/>
</dbReference>
<comment type="caution">
    <text evidence="7">The sequence shown here is derived from an EMBL/GenBank/DDBJ whole genome shotgun (WGS) entry which is preliminary data.</text>
</comment>
<comment type="subcellular location">
    <subcellularLocation>
        <location evidence="1">Membrane</location>
        <topology evidence="1">Single-pass membrane protein</topology>
    </subcellularLocation>
</comment>
<dbReference type="GO" id="GO:0016020">
    <property type="term" value="C:membrane"/>
    <property type="evidence" value="ECO:0007669"/>
    <property type="project" value="UniProtKB-SubCell"/>
</dbReference>
<dbReference type="Proteomes" id="UP000575469">
    <property type="component" value="Unassembled WGS sequence"/>
</dbReference>
<dbReference type="AlphaFoldDB" id="A0A848P4J2"/>
<reference evidence="7 8" key="1">
    <citation type="submission" date="2020-04" db="EMBL/GenBank/DDBJ databases">
        <title>Ralstonia insidiosa genome sequencing and assembly.</title>
        <authorList>
            <person name="Martins R.C.R."/>
            <person name="Perdigao-Neto L.V."/>
            <person name="Levin A.S.S."/>
            <person name="Costa S.F."/>
        </authorList>
    </citation>
    <scope>NUCLEOTIDE SEQUENCE [LARGE SCALE GENOMIC DNA]</scope>
    <source>
        <strain evidence="7 8">5047</strain>
    </source>
</reference>
<protein>
    <submittedName>
        <fullName evidence="7">TonB C-terminal domain-containing protein</fullName>
    </submittedName>
</protein>
<evidence type="ECO:0000256" key="5">
    <source>
        <dbReference type="SAM" id="MobiDB-lite"/>
    </source>
</evidence>
<gene>
    <name evidence="7" type="ORF">HGR00_21305</name>
</gene>
<accession>A0A848P4J2</accession>
<dbReference type="InterPro" id="IPR006260">
    <property type="entry name" value="TonB/TolA_C"/>
</dbReference>
<sequence>MPLHTRCSRLATSLVLATQLAALAGCTTSPPSEPGTATTLSEAESAEIRQRLDAMADTQMAADAAALRQSMSPSTIAASAAAYAERVRRKVRSNIVFDDTGIVGNPSAVVAVSLAPDGSVLQRKLMQSSGNQKYDAAVLRAIASSDPFPRASNGRAPARLTLTFRPKNE</sequence>
<feature type="signal peptide" evidence="6">
    <location>
        <begin position="1"/>
        <end position="24"/>
    </location>
</feature>
<keyword evidence="6" id="KW-0732">Signal</keyword>
<dbReference type="SUPFAM" id="SSF74653">
    <property type="entry name" value="TolA/TonB C-terminal domain"/>
    <property type="match status" value="1"/>
</dbReference>
<evidence type="ECO:0000256" key="6">
    <source>
        <dbReference type="SAM" id="SignalP"/>
    </source>
</evidence>